<name>N2A1M5_9FIRM</name>
<keyword evidence="5" id="KW-1185">Reference proteome</keyword>
<dbReference type="PANTHER" id="PTHR43213:SF5">
    <property type="entry name" value="BIFUNCTIONAL DTTP_UTP PYROPHOSPHATASE_METHYLTRANSFERASE PROTEIN-RELATED"/>
    <property type="match status" value="1"/>
</dbReference>
<gene>
    <name evidence="4" type="ORF">C823_04138</name>
</gene>
<dbReference type="SUPFAM" id="SSF52972">
    <property type="entry name" value="ITPase-like"/>
    <property type="match status" value="1"/>
</dbReference>
<dbReference type="GO" id="GO:0005737">
    <property type="term" value="C:cytoplasm"/>
    <property type="evidence" value="ECO:0007669"/>
    <property type="project" value="UniProtKB-SubCell"/>
</dbReference>
<dbReference type="AlphaFoldDB" id="N2A1M5"/>
<proteinExistence type="inferred from homology"/>
<dbReference type="InterPro" id="IPR029001">
    <property type="entry name" value="ITPase-like_fam"/>
</dbReference>
<dbReference type="PANTHER" id="PTHR43213">
    <property type="entry name" value="BIFUNCTIONAL DTTP/UTP PYROPHOSPHATASE/METHYLTRANSFERASE PROTEIN-RELATED"/>
    <property type="match status" value="1"/>
</dbReference>
<feature type="site" description="Important for substrate specificity" evidence="3">
    <location>
        <position position="71"/>
    </location>
</feature>
<dbReference type="HOGENOM" id="CLU_040416_0_0_9"/>
<dbReference type="GO" id="GO:0036218">
    <property type="term" value="F:dTTP diphosphatase activity"/>
    <property type="evidence" value="ECO:0007669"/>
    <property type="project" value="RHEA"/>
</dbReference>
<organism evidence="4 5">
    <name type="scientific">Eubacterium plexicaudatum ASF492</name>
    <dbReference type="NCBI Taxonomy" id="1235802"/>
    <lineage>
        <taxon>Bacteria</taxon>
        <taxon>Bacillati</taxon>
        <taxon>Bacillota</taxon>
        <taxon>Clostridia</taxon>
        <taxon>Eubacteriales</taxon>
        <taxon>Eubacteriaceae</taxon>
        <taxon>Eubacterium</taxon>
    </lineage>
</organism>
<dbReference type="OrthoDB" id="9807767at2"/>
<dbReference type="EC" id="3.6.1.9" evidence="3"/>
<dbReference type="InterPro" id="IPR003697">
    <property type="entry name" value="Maf-like"/>
</dbReference>
<dbReference type="PIRSF" id="PIRSF006305">
    <property type="entry name" value="Maf"/>
    <property type="match status" value="1"/>
</dbReference>
<feature type="site" description="Important for substrate specificity" evidence="3">
    <location>
        <position position="157"/>
    </location>
</feature>
<dbReference type="STRING" id="1235802.C823_04138"/>
<dbReference type="NCBIfam" id="TIGR00172">
    <property type="entry name" value="maf"/>
    <property type="match status" value="1"/>
</dbReference>
<feature type="site" description="Important for substrate specificity" evidence="3">
    <location>
        <position position="11"/>
    </location>
</feature>
<dbReference type="Pfam" id="PF02545">
    <property type="entry name" value="Maf"/>
    <property type="match status" value="1"/>
</dbReference>
<dbReference type="GO" id="GO:0036221">
    <property type="term" value="F:UTP diphosphatase activity"/>
    <property type="evidence" value="ECO:0007669"/>
    <property type="project" value="RHEA"/>
</dbReference>
<accession>N2A1M5</accession>
<dbReference type="CDD" id="cd00555">
    <property type="entry name" value="Maf"/>
    <property type="match status" value="1"/>
</dbReference>
<feature type="active site" description="Proton acceptor" evidence="3">
    <location>
        <position position="70"/>
    </location>
</feature>
<evidence type="ECO:0000256" key="3">
    <source>
        <dbReference type="HAMAP-Rule" id="MF_00528"/>
    </source>
</evidence>
<protein>
    <recommendedName>
        <fullName evidence="3">dTTP/UTP pyrophosphatase</fullName>
        <shortName evidence="3">dTTPase/UTPase</shortName>
        <ecNumber evidence="3">3.6.1.9</ecNumber>
    </recommendedName>
    <alternativeName>
        <fullName evidence="3">Nucleoside triphosphate pyrophosphatase</fullName>
    </alternativeName>
    <alternativeName>
        <fullName evidence="3">Nucleotide pyrophosphatase</fullName>
        <shortName evidence="3">Nucleotide PPase</shortName>
    </alternativeName>
</protein>
<comment type="function">
    <text evidence="3">Nucleoside triphosphate pyrophosphatase that hydrolyzes dTTP and UTP. May have a dual role in cell division arrest and in preventing the incorporation of modified nucleotides into cellular nucleic acids.</text>
</comment>
<sequence length="196" mass="21650">MRIILASASPRRKELLAQLFSDFEIIPAQGSEVYTKQIPSEIVQQLSAQKAAEVEQAVTEDADYLVIGADTVVALKNRILGKPKDASDAERMLRMLSGAVHQVYTGVAIHLMCKGHRRCIEFAECTNVRFYPMTEQEIRDYVCSGEPMDKAGAYGIQGIGGRFVQGIEGDYANVVGLPVAKLYQILKKIEEIALPF</sequence>
<evidence type="ECO:0000313" key="5">
    <source>
        <dbReference type="Proteomes" id="UP000012589"/>
    </source>
</evidence>
<comment type="caution">
    <text evidence="4">The sequence shown here is derived from an EMBL/GenBank/DDBJ whole genome shotgun (WGS) entry which is preliminary data.</text>
</comment>
<dbReference type="eggNOG" id="COG0424">
    <property type="taxonomic scope" value="Bacteria"/>
</dbReference>
<dbReference type="GO" id="GO:0009117">
    <property type="term" value="P:nucleotide metabolic process"/>
    <property type="evidence" value="ECO:0007669"/>
    <property type="project" value="UniProtKB-KW"/>
</dbReference>
<dbReference type="Gene3D" id="3.90.950.10">
    <property type="match status" value="1"/>
</dbReference>
<comment type="caution">
    <text evidence="3">Lacks conserved residue(s) required for the propagation of feature annotation.</text>
</comment>
<dbReference type="HAMAP" id="MF_00528">
    <property type="entry name" value="Maf"/>
    <property type="match status" value="1"/>
</dbReference>
<evidence type="ECO:0000313" key="4">
    <source>
        <dbReference type="EMBL" id="EMZ22051.1"/>
    </source>
</evidence>
<evidence type="ECO:0000256" key="2">
    <source>
        <dbReference type="ARBA" id="ARBA00022801"/>
    </source>
</evidence>
<keyword evidence="3" id="KW-0546">Nucleotide metabolism</keyword>
<comment type="subcellular location">
    <subcellularLocation>
        <location evidence="3">Cytoplasm</location>
    </subcellularLocation>
</comment>
<comment type="cofactor">
    <cofactor evidence="1 3">
        <name>a divalent metal cation</name>
        <dbReference type="ChEBI" id="CHEBI:60240"/>
    </cofactor>
</comment>
<comment type="catalytic activity">
    <reaction evidence="3">
        <text>UTP + H2O = UMP + diphosphate + H(+)</text>
        <dbReference type="Rhea" id="RHEA:29395"/>
        <dbReference type="ChEBI" id="CHEBI:15377"/>
        <dbReference type="ChEBI" id="CHEBI:15378"/>
        <dbReference type="ChEBI" id="CHEBI:33019"/>
        <dbReference type="ChEBI" id="CHEBI:46398"/>
        <dbReference type="ChEBI" id="CHEBI:57865"/>
        <dbReference type="EC" id="3.6.1.9"/>
    </reaction>
</comment>
<keyword evidence="2 3" id="KW-0378">Hydrolase</keyword>
<evidence type="ECO:0000256" key="1">
    <source>
        <dbReference type="ARBA" id="ARBA00001968"/>
    </source>
</evidence>
<keyword evidence="3" id="KW-0963">Cytoplasm</keyword>
<comment type="similarity">
    <text evidence="3">Belongs to the Maf family. YhdE subfamily.</text>
</comment>
<dbReference type="Proteomes" id="UP000012589">
    <property type="component" value="Unassembled WGS sequence"/>
</dbReference>
<reference evidence="4 5" key="1">
    <citation type="journal article" date="2014" name="Genome Announc.">
        <title>Draft genome sequences of the altered schaedler flora, a defined bacterial community from gnotobiotic mice.</title>
        <authorList>
            <person name="Wannemuehler M.J."/>
            <person name="Overstreet A.M."/>
            <person name="Ward D.V."/>
            <person name="Phillips G.J."/>
        </authorList>
    </citation>
    <scope>NUCLEOTIDE SEQUENCE [LARGE SCALE GENOMIC DNA]</scope>
    <source>
        <strain evidence="4 5">ASF492</strain>
    </source>
</reference>
<comment type="catalytic activity">
    <reaction evidence="3">
        <text>dTTP + H2O = dTMP + diphosphate + H(+)</text>
        <dbReference type="Rhea" id="RHEA:28534"/>
        <dbReference type="ChEBI" id="CHEBI:15377"/>
        <dbReference type="ChEBI" id="CHEBI:15378"/>
        <dbReference type="ChEBI" id="CHEBI:33019"/>
        <dbReference type="ChEBI" id="CHEBI:37568"/>
        <dbReference type="ChEBI" id="CHEBI:63528"/>
        <dbReference type="EC" id="3.6.1.9"/>
    </reaction>
</comment>
<dbReference type="EMBL" id="AQFT01000124">
    <property type="protein sequence ID" value="EMZ22051.1"/>
    <property type="molecule type" value="Genomic_DNA"/>
</dbReference>
<dbReference type="PATRIC" id="fig|1235802.3.peg.4397"/>